<evidence type="ECO:0000313" key="2">
    <source>
        <dbReference type="Proteomes" id="UP000663861"/>
    </source>
</evidence>
<dbReference type="EMBL" id="CAJMWY010001400">
    <property type="protein sequence ID" value="CAE6466386.1"/>
    <property type="molecule type" value="Genomic_DNA"/>
</dbReference>
<accession>A0A8H3GU56</accession>
<feature type="non-terminal residue" evidence="1">
    <location>
        <position position="1"/>
    </location>
</feature>
<gene>
    <name evidence="1" type="ORF">RDB_LOCUS75005</name>
</gene>
<proteinExistence type="predicted"/>
<sequence>RAVHVYWKYVDTRGRDVVCAVDSAPVMQKAENHALLSITRALCLDSRPTCQENHMQWSRNTQRVREMGVPRLECWAGARVERQAPVAANAPVNKRAARGRRERVAMAA</sequence>
<name>A0A8H3GU56_9AGAM</name>
<dbReference type="AlphaFoldDB" id="A0A8H3GU56"/>
<dbReference type="Proteomes" id="UP000663861">
    <property type="component" value="Unassembled WGS sequence"/>
</dbReference>
<organism evidence="1 2">
    <name type="scientific">Rhizoctonia solani</name>
    <dbReference type="NCBI Taxonomy" id="456999"/>
    <lineage>
        <taxon>Eukaryota</taxon>
        <taxon>Fungi</taxon>
        <taxon>Dikarya</taxon>
        <taxon>Basidiomycota</taxon>
        <taxon>Agaricomycotina</taxon>
        <taxon>Agaricomycetes</taxon>
        <taxon>Cantharellales</taxon>
        <taxon>Ceratobasidiaceae</taxon>
        <taxon>Rhizoctonia</taxon>
    </lineage>
</organism>
<reference evidence="1" key="1">
    <citation type="submission" date="2021-01" db="EMBL/GenBank/DDBJ databases">
        <authorList>
            <person name="Kaushik A."/>
        </authorList>
    </citation>
    <scope>NUCLEOTIDE SEQUENCE</scope>
    <source>
        <strain evidence="1">AG4-RS23</strain>
    </source>
</reference>
<evidence type="ECO:0000313" key="1">
    <source>
        <dbReference type="EMBL" id="CAE6466386.1"/>
    </source>
</evidence>
<comment type="caution">
    <text evidence="1">The sequence shown here is derived from an EMBL/GenBank/DDBJ whole genome shotgun (WGS) entry which is preliminary data.</text>
</comment>
<protein>
    <submittedName>
        <fullName evidence="1">Uncharacterized protein</fullName>
    </submittedName>
</protein>